<evidence type="ECO:0000259" key="7">
    <source>
        <dbReference type="Pfam" id="PF14845"/>
    </source>
</evidence>
<dbReference type="Gene3D" id="2.120.10.30">
    <property type="entry name" value="TolB, C-terminal domain"/>
    <property type="match status" value="1"/>
</dbReference>
<dbReference type="PANTHER" id="PTHR22600">
    <property type="entry name" value="BETA-HEXOSAMINIDASE"/>
    <property type="match status" value="1"/>
</dbReference>
<dbReference type="Gene3D" id="3.30.379.10">
    <property type="entry name" value="Chitobiase/beta-hexosaminidase domain 2-like"/>
    <property type="match status" value="1"/>
</dbReference>
<dbReference type="InterPro" id="IPR025705">
    <property type="entry name" value="Beta_hexosaminidase_sua/sub"/>
</dbReference>
<dbReference type="InterPro" id="IPR029019">
    <property type="entry name" value="HEX_eukaryotic_N"/>
</dbReference>
<evidence type="ECO:0000256" key="1">
    <source>
        <dbReference type="ARBA" id="ARBA00006285"/>
    </source>
</evidence>
<keyword evidence="2" id="KW-0378">Hydrolase</keyword>
<comment type="similarity">
    <text evidence="1">Belongs to the glycosyl hydrolase 20 family.</text>
</comment>
<feature type="domain" description="Glycoside hydrolase family 20 catalytic" evidence="5">
    <location>
        <begin position="502"/>
        <end position="550"/>
    </location>
</feature>
<dbReference type="EMBL" id="BAAAEO010000001">
    <property type="protein sequence ID" value="GAA0542430.1"/>
    <property type="molecule type" value="Genomic_DNA"/>
</dbReference>
<dbReference type="InterPro" id="IPR029018">
    <property type="entry name" value="Hex-like_dom2"/>
</dbReference>
<dbReference type="SUPFAM" id="SSF63829">
    <property type="entry name" value="Calcium-dependent phosphotriesterase"/>
    <property type="match status" value="1"/>
</dbReference>
<evidence type="ECO:0000256" key="4">
    <source>
        <dbReference type="ARBA" id="ARBA00023295"/>
    </source>
</evidence>
<evidence type="ECO:0000256" key="2">
    <source>
        <dbReference type="ARBA" id="ARBA00022801"/>
    </source>
</evidence>
<dbReference type="InterPro" id="IPR017853">
    <property type="entry name" value="GH"/>
</dbReference>
<dbReference type="Proteomes" id="UP001501169">
    <property type="component" value="Unassembled WGS sequence"/>
</dbReference>
<proteinExistence type="inferred from homology"/>
<dbReference type="Pfam" id="PF00728">
    <property type="entry name" value="Glyco_hydro_20"/>
    <property type="match status" value="2"/>
</dbReference>
<protein>
    <recommendedName>
        <fullName evidence="10">Beta-N-acetylhexosaminidase</fullName>
    </recommendedName>
</protein>
<dbReference type="Pfam" id="PF14845">
    <property type="entry name" value="Glycohydro_20b2"/>
    <property type="match status" value="1"/>
</dbReference>
<feature type="domain" description="Beta-hexosaminidase eukaryotic type N-terminal" evidence="7">
    <location>
        <begin position="44"/>
        <end position="100"/>
    </location>
</feature>
<dbReference type="InterPro" id="IPR011042">
    <property type="entry name" value="6-blade_b-propeller_TolB-like"/>
</dbReference>
<dbReference type="PRINTS" id="PR00738">
    <property type="entry name" value="GLHYDRLASE20"/>
</dbReference>
<keyword evidence="3" id="KW-0325">Glycoprotein</keyword>
<dbReference type="InterPro" id="IPR015883">
    <property type="entry name" value="Glyco_hydro_20_cat"/>
</dbReference>
<dbReference type="SUPFAM" id="SSF55545">
    <property type="entry name" value="beta-N-acetylhexosaminidase-like domain"/>
    <property type="match status" value="1"/>
</dbReference>
<evidence type="ECO:0008006" key="10">
    <source>
        <dbReference type="Google" id="ProtNLM"/>
    </source>
</evidence>
<evidence type="ECO:0000313" key="8">
    <source>
        <dbReference type="EMBL" id="GAA0542430.1"/>
    </source>
</evidence>
<dbReference type="Pfam" id="PF08450">
    <property type="entry name" value="SGL"/>
    <property type="match status" value="1"/>
</dbReference>
<evidence type="ECO:0000259" key="5">
    <source>
        <dbReference type="Pfam" id="PF00728"/>
    </source>
</evidence>
<dbReference type="Gene3D" id="3.20.20.80">
    <property type="entry name" value="Glycosidases"/>
    <property type="match status" value="2"/>
</dbReference>
<keyword evidence="9" id="KW-1185">Reference proteome</keyword>
<comment type="caution">
    <text evidence="8">The sequence shown here is derived from an EMBL/GenBank/DDBJ whole genome shotgun (WGS) entry which is preliminary data.</text>
</comment>
<evidence type="ECO:0000313" key="9">
    <source>
        <dbReference type="Proteomes" id="UP001501169"/>
    </source>
</evidence>
<name>A0ABP3NEI1_9GAMM</name>
<evidence type="ECO:0000259" key="6">
    <source>
        <dbReference type="Pfam" id="PF08450"/>
    </source>
</evidence>
<gene>
    <name evidence="8" type="ORF">GCM10009098_07640</name>
</gene>
<feature type="domain" description="Glycoside hydrolase family 20 catalytic" evidence="5">
    <location>
        <begin position="117"/>
        <end position="369"/>
    </location>
</feature>
<evidence type="ECO:0000256" key="3">
    <source>
        <dbReference type="ARBA" id="ARBA00023180"/>
    </source>
</evidence>
<keyword evidence="4" id="KW-0326">Glycosidase</keyword>
<dbReference type="PANTHER" id="PTHR22600:SF21">
    <property type="entry name" value="BETA-HEXOSAMINIDASE A"/>
    <property type="match status" value="1"/>
</dbReference>
<dbReference type="InterPro" id="IPR013658">
    <property type="entry name" value="SGL"/>
</dbReference>
<sequence>MLQQGEFDFSSGFNIDASDNILLNQATERFVQRLALQTGVDIADTPQQTLRITVTDARQSNIPVVQMNEQYQLRISQHEIELDATTEIGVLRGLETLLQLEKNGKAPALQLYDAPRFSWRGVLLDPARRFLPFPTLLRQLDIMAAVKLNVLHLHLTDDQGWRFESKRFPRLHQLGGKQGYYTQQQLRQLVQYAAERGIRVVPEIDLPGHTTALGIAYPELMSQPGPKQPEKHWGVHPAVLDPTNEAVYDFLTELITEVTTVFPDPYLHIGGDEVLSEHWLGSAHIVKFMQQHQLADATALHAYFNQRLHSILQQAGRTMMGWDEITQGSLPKSVLVQSWRGVESLHQAAAEGYDTVLSTGYYLDQPQFAAFHYRNDPAPANLPQPDLSAPAHWSAWHFDFERLRGSAITGKLALLGLTDGTVHALMEFDGRSPAFVQQPVLNADKLSFRIDSWMGPLTADFTLGETLQGKLIVGNAPYQVNGSAIALQQRADKKLPVAAPVPYTYDTDGSTTQHILGGEMALWGELVTPDNIDIRLWPNGFAVAERLWSAQDVTDEDSMYQRLGWLNERLNHFSLQNIRQQQQGYTALAGEHSQALATVSEAFEPAHYYHRLHQKSATGIYHQDAPLNLLADFLPAEQSAVRQFEQRLQLWLEQRQAVDKQWLNEQLAKWQTAANGLLATNVATLKPYNSLMQQLVALSQSGQLMLNSIEQQKPLLKTKRDSIALQLEQAATIQHEIIIALHRPLQKLLEHTPHSHIWVKAGTFSGAVEGPAVDTAGNLYAVNFATAGTVGKVSADGSASRYITLAPGSTGNGIVFDENGAMYIADYTGHNILRYHNGTLDTFSHNKTMNQPNDLAIMQNGTLFASDPNWADNSGKLWRISRNGQSELMRADMGTTNGIAVSPDQQFLYVNESVQRTVWRFRILPDNSLADKTLFARFSEYGLDGMRTDSQGNLFIARYGKGVVAKLDKNGNLLQEYRLNNALPTNVALSRDEKTLYVTIQQCGCIERIAL</sequence>
<organism evidence="8 9">
    <name type="scientific">Rheinheimera aquimaris</name>
    <dbReference type="NCBI Taxonomy" id="412437"/>
    <lineage>
        <taxon>Bacteria</taxon>
        <taxon>Pseudomonadati</taxon>
        <taxon>Pseudomonadota</taxon>
        <taxon>Gammaproteobacteria</taxon>
        <taxon>Chromatiales</taxon>
        <taxon>Chromatiaceae</taxon>
        <taxon>Rheinheimera</taxon>
    </lineage>
</organism>
<feature type="domain" description="SMP-30/Gluconolactonase/LRE-like region" evidence="6">
    <location>
        <begin position="769"/>
        <end position="999"/>
    </location>
</feature>
<dbReference type="SUPFAM" id="SSF51445">
    <property type="entry name" value="(Trans)glycosidases"/>
    <property type="match status" value="1"/>
</dbReference>
<accession>A0ABP3NEI1</accession>
<reference evidence="9" key="1">
    <citation type="journal article" date="2019" name="Int. J. Syst. Evol. Microbiol.">
        <title>The Global Catalogue of Microorganisms (GCM) 10K type strain sequencing project: providing services to taxonomists for standard genome sequencing and annotation.</title>
        <authorList>
            <consortium name="The Broad Institute Genomics Platform"/>
            <consortium name="The Broad Institute Genome Sequencing Center for Infectious Disease"/>
            <person name="Wu L."/>
            <person name="Ma J."/>
        </authorList>
    </citation>
    <scope>NUCLEOTIDE SEQUENCE [LARGE SCALE GENOMIC DNA]</scope>
    <source>
        <strain evidence="9">JCM 14331</strain>
    </source>
</reference>